<dbReference type="Gene3D" id="3.20.170.30">
    <property type="match status" value="1"/>
</dbReference>
<dbReference type="EC" id="2.7.1.160" evidence="2"/>
<comment type="catalytic activity">
    <reaction evidence="3">
        <text>2'-phospho-[ligated tRNA] + NAD(+) = mature tRNA + ADP-alpha-D-ribose 1'',2''-cyclic phosphate + nicotinamide</text>
        <dbReference type="Rhea" id="RHEA:23324"/>
        <dbReference type="Rhea" id="RHEA-COMP:11106"/>
        <dbReference type="Rhea" id="RHEA-COMP:11107"/>
        <dbReference type="ChEBI" id="CHEBI:17154"/>
        <dbReference type="ChEBI" id="CHEBI:57540"/>
        <dbReference type="ChEBI" id="CHEBI:76596"/>
        <dbReference type="ChEBI" id="CHEBI:82883"/>
        <dbReference type="ChEBI" id="CHEBI:85027"/>
        <dbReference type="EC" id="2.7.1.160"/>
    </reaction>
</comment>
<name>A0A4V3WIV1_CAMSN</name>
<dbReference type="Proteomes" id="UP000306102">
    <property type="component" value="Unassembled WGS sequence"/>
</dbReference>
<sequence>MFALPVCVPWQLKGWYNKDDVVAEWKEVKEHMYLDVHCYVSGPNLLLDLAAKFRYHIFSKELPLVLKAVMHGDSLFFTEHQELLDAFVRVYFHSTSLARTEVSIDEIRSAIASSNRYYPSSLHAPLISSPELDPNEQALIYQGGYGGDYGGMSNEFQSKQGDWLRIFSVSLLTIGGLIELGANNLFPMEIALKIAEKIRARKRFAAYIVIPMWPEGNPTGAATQRILFWQVLSPSIHLLCSLFSPLISASLSHLASPSLSLCSPPYRRRPSYSVPAPSSLSHSVALFCLSRTPLSTPRTPSPLALHLQVTGGGLRILRYCLLSLPPVRFRALAIMDSTISNRTSSFSAFAHSGRSGGRGRGFELKDNRERSGGRGGGSSGGGSGKDKIDALGRLMTRILRHMASELNLNMRSDGYVRVQDLLKLNLKTFANIPLRAHTVDDIREYQVLIGYGYGYAYWYSGYAKYMLGAINTFGYDEAVRRDNKQRFSLLEDNGELLIRANQGHSIVTVETESLLKPILSAEEVPVCVHGTYKKFLESILEQGIKRMKRLHVHFSCGLPMDGEVISGMRRDVNVLIFLDVKKALEEGMKLYISDNEVVLTEGFDGVVPVKPSYEMDFVAQSAKDLVERPQCYSGPGNAAMLLRPRKCRNVTPAQERQGYSGLRKTKLLRHSDCKRYFGPKYLWSYTVLELQQTSTVEDLHKKQSKKFDHLVLGPAAGEGLHDRLQCQGIKALNKTQFSASANNFNFGENIAFITVFTTYNSSIDRTINGKSRDLVTVGNTSYNKVERSMAILNVFINFIQATMPQSNIIILTDPASKLPAHKSRVTLYPIQGEYSRDKLMLQRIRSYIAFLETRLEEHSQWQGHINHYIFTDSDVAVVDDLGQIFNNYPNFHLALTFRNNKEQPLNSGFIAVRGTPDGIRRGKVFLQEVLKIYSSKYMKASRMLGDQLALAWVVKSHPSFNAKRFTKPQAFLEKIGGASVLFLPCAIYNWTPPEGAGQFHGMPLDVKVVHFKGSRKRLMLESWNFFNSSSSDISDMLCLILSSGRAKYDF</sequence>
<dbReference type="InterPro" id="IPR042080">
    <property type="entry name" value="RNA_2'-PTrans_N"/>
</dbReference>
<dbReference type="Gene3D" id="3.90.550.10">
    <property type="entry name" value="Spore Coat Polysaccharide Biosynthesis Protein SpsA, Chain A"/>
    <property type="match status" value="1"/>
</dbReference>
<dbReference type="Pfam" id="PF12638">
    <property type="entry name" value="Staygreen"/>
    <property type="match status" value="1"/>
</dbReference>
<dbReference type="SUPFAM" id="SSF53448">
    <property type="entry name" value="Nucleotide-diphospho-sugar transferases"/>
    <property type="match status" value="1"/>
</dbReference>
<evidence type="ECO:0000259" key="5">
    <source>
        <dbReference type="Pfam" id="PF12638"/>
    </source>
</evidence>
<comment type="function">
    <text evidence="1">Catalyzes the last step of tRNA splicing, the transfer of the splice junction 2'-phosphate from ligated tRNA to NAD to produce ADP-ribose 1''-2'' cyclic phosphate.</text>
</comment>
<evidence type="ECO:0000256" key="2">
    <source>
        <dbReference type="ARBA" id="ARBA00012007"/>
    </source>
</evidence>
<dbReference type="Pfam" id="PF01885">
    <property type="entry name" value="PTS_2-RNA"/>
    <property type="match status" value="2"/>
</dbReference>
<evidence type="ECO:0000256" key="1">
    <source>
        <dbReference type="ARBA" id="ARBA00003343"/>
    </source>
</evidence>
<proteinExistence type="predicted"/>
<dbReference type="InterPro" id="IPR002745">
    <property type="entry name" value="Ptrans_KptA/Tpt1"/>
</dbReference>
<feature type="domain" description="Staygreen protein" evidence="5">
    <location>
        <begin position="16"/>
        <end position="97"/>
    </location>
</feature>
<organism evidence="6 7">
    <name type="scientific">Camellia sinensis var. sinensis</name>
    <name type="common">China tea</name>
    <dbReference type="NCBI Taxonomy" id="542762"/>
    <lineage>
        <taxon>Eukaryota</taxon>
        <taxon>Viridiplantae</taxon>
        <taxon>Streptophyta</taxon>
        <taxon>Embryophyta</taxon>
        <taxon>Tracheophyta</taxon>
        <taxon>Spermatophyta</taxon>
        <taxon>Magnoliopsida</taxon>
        <taxon>eudicotyledons</taxon>
        <taxon>Gunneridae</taxon>
        <taxon>Pentapetalae</taxon>
        <taxon>asterids</taxon>
        <taxon>Ericales</taxon>
        <taxon>Theaceae</taxon>
        <taxon>Camellia</taxon>
    </lineage>
</organism>
<dbReference type="EMBL" id="SDRB02013737">
    <property type="protein sequence ID" value="THF94266.1"/>
    <property type="molecule type" value="Genomic_DNA"/>
</dbReference>
<dbReference type="PANTHER" id="PTHR35723">
    <property type="entry name" value="POLYPHOSPHATIDYLINOSITOL PHOSPHATASE"/>
    <property type="match status" value="1"/>
</dbReference>
<dbReference type="AlphaFoldDB" id="A0A4V3WIV1"/>
<dbReference type="InterPro" id="IPR042081">
    <property type="entry name" value="RNA_2'-PTrans_C"/>
</dbReference>
<accession>A0A4V3WIV1</accession>
<reference evidence="6 7" key="1">
    <citation type="journal article" date="2018" name="Proc. Natl. Acad. Sci. U.S.A.">
        <title>Draft genome sequence of Camellia sinensis var. sinensis provides insights into the evolution of the tea genome and tea quality.</title>
        <authorList>
            <person name="Wei C."/>
            <person name="Yang H."/>
            <person name="Wang S."/>
            <person name="Zhao J."/>
            <person name="Liu C."/>
            <person name="Gao L."/>
            <person name="Xia E."/>
            <person name="Lu Y."/>
            <person name="Tai Y."/>
            <person name="She G."/>
            <person name="Sun J."/>
            <person name="Cao H."/>
            <person name="Tong W."/>
            <person name="Gao Q."/>
            <person name="Li Y."/>
            <person name="Deng W."/>
            <person name="Jiang X."/>
            <person name="Wang W."/>
            <person name="Chen Q."/>
            <person name="Zhang S."/>
            <person name="Li H."/>
            <person name="Wu J."/>
            <person name="Wang P."/>
            <person name="Li P."/>
            <person name="Shi C."/>
            <person name="Zheng F."/>
            <person name="Jian J."/>
            <person name="Huang B."/>
            <person name="Shan D."/>
            <person name="Shi M."/>
            <person name="Fang C."/>
            <person name="Yue Y."/>
            <person name="Li F."/>
            <person name="Li D."/>
            <person name="Wei S."/>
            <person name="Han B."/>
            <person name="Jiang C."/>
            <person name="Yin Y."/>
            <person name="Xia T."/>
            <person name="Zhang Z."/>
            <person name="Bennetzen J.L."/>
            <person name="Zhao S."/>
            <person name="Wan X."/>
        </authorList>
    </citation>
    <scope>NUCLEOTIDE SEQUENCE [LARGE SCALE GENOMIC DNA]</scope>
    <source>
        <strain evidence="7">cv. Shuchazao</strain>
        <tissue evidence="6">Leaf</tissue>
    </source>
</reference>
<gene>
    <name evidence="6" type="ORF">TEA_011492</name>
</gene>
<dbReference type="GO" id="GO:0000215">
    <property type="term" value="F:tRNA 2'-phosphotransferase activity"/>
    <property type="evidence" value="ECO:0007669"/>
    <property type="project" value="UniProtKB-EC"/>
</dbReference>
<evidence type="ECO:0000256" key="3">
    <source>
        <dbReference type="ARBA" id="ARBA00047949"/>
    </source>
</evidence>
<feature type="compositionally biased region" description="Gly residues" evidence="4">
    <location>
        <begin position="373"/>
        <end position="383"/>
    </location>
</feature>
<dbReference type="SUPFAM" id="SSF56399">
    <property type="entry name" value="ADP-ribosylation"/>
    <property type="match status" value="2"/>
</dbReference>
<comment type="caution">
    <text evidence="6">The sequence shown here is derived from an EMBL/GenBank/DDBJ whole genome shotgun (WGS) entry which is preliminary data.</text>
</comment>
<dbReference type="Gene3D" id="1.10.10.970">
    <property type="entry name" value="RNA 2'-phosphotransferase, Tpt1/KptA family, N-terminal domain"/>
    <property type="match status" value="1"/>
</dbReference>
<evidence type="ECO:0000313" key="6">
    <source>
        <dbReference type="EMBL" id="THF94266.1"/>
    </source>
</evidence>
<evidence type="ECO:0000256" key="4">
    <source>
        <dbReference type="SAM" id="MobiDB-lite"/>
    </source>
</evidence>
<keyword evidence="7" id="KW-1185">Reference proteome</keyword>
<protein>
    <recommendedName>
        <fullName evidence="2">2'-phosphotransferase</fullName>
        <ecNumber evidence="2">2.7.1.160</ecNumber>
    </recommendedName>
</protein>
<evidence type="ECO:0000313" key="7">
    <source>
        <dbReference type="Proteomes" id="UP000306102"/>
    </source>
</evidence>
<feature type="region of interest" description="Disordered" evidence="4">
    <location>
        <begin position="350"/>
        <end position="387"/>
    </location>
</feature>
<dbReference type="InterPro" id="IPR029044">
    <property type="entry name" value="Nucleotide-diphossugar_trans"/>
</dbReference>
<dbReference type="InterPro" id="IPR024438">
    <property type="entry name" value="Staygreen"/>
</dbReference>
<feature type="compositionally biased region" description="Basic and acidic residues" evidence="4">
    <location>
        <begin position="360"/>
        <end position="372"/>
    </location>
</feature>